<keyword evidence="3" id="KW-0328">Glycosyltransferase</keyword>
<evidence type="ECO:0000313" key="4">
    <source>
        <dbReference type="Proteomes" id="UP000001933"/>
    </source>
</evidence>
<proteinExistence type="predicted"/>
<gene>
    <name evidence="3" type="ORF">SYN_00131</name>
</gene>
<dbReference type="EMBL" id="CP000252">
    <property type="protein sequence ID" value="ABC76736.1"/>
    <property type="molecule type" value="Genomic_DNA"/>
</dbReference>
<dbReference type="GO" id="GO:0016757">
    <property type="term" value="F:glycosyltransferase activity"/>
    <property type="evidence" value="ECO:0007669"/>
    <property type="project" value="UniProtKB-KW"/>
</dbReference>
<dbReference type="Pfam" id="PF00534">
    <property type="entry name" value="Glycos_transf_1"/>
    <property type="match status" value="1"/>
</dbReference>
<keyword evidence="3" id="KW-0808">Transferase</keyword>
<dbReference type="KEGG" id="sat:SYN_00131"/>
<protein>
    <submittedName>
        <fullName evidence="3">Glycosyltransferase</fullName>
        <ecNumber evidence="3">2.4.1.-</ecNumber>
    </submittedName>
</protein>
<dbReference type="InParanoid" id="Q2LRM8"/>
<dbReference type="AlphaFoldDB" id="Q2LRM8"/>
<dbReference type="Pfam" id="PF13579">
    <property type="entry name" value="Glyco_trans_4_4"/>
    <property type="match status" value="1"/>
</dbReference>
<dbReference type="Gene3D" id="3.40.50.2000">
    <property type="entry name" value="Glycogen Phosphorylase B"/>
    <property type="match status" value="2"/>
</dbReference>
<dbReference type="PANTHER" id="PTHR12526">
    <property type="entry name" value="GLYCOSYLTRANSFERASE"/>
    <property type="match status" value="1"/>
</dbReference>
<dbReference type="InterPro" id="IPR028098">
    <property type="entry name" value="Glyco_trans_4-like_N"/>
</dbReference>
<sequence length="380" mass="43757">MKEVFFQKSRPNIGFQRNLINSGEWCRMSSLLWWGRSDRDYSRNRIVLTLLSEMGFQIQYFHPRSSYTGFMEAHFHDFEKPDVIWVPCFRQKDILSASRWAKKWNIPLIVDPLISAYEKEVFERNKWSPESRKAEKRRLWEADLFSLADVVVADTPAHAEFFSETLGVNPRMLSVLYVSAETDFFKSASSERNPASGRHEILFYGSFLQLQGVDTIVQAAGIFPDMNVRWVLLGDGELKPAMEKAARRHKNIAFEPWIPYASLPSRIAQADILLGIFGSTKKAELVIPNKMFQAMAAGKPVITRYSKAYPPDMFASDVIGWVPCGDPASLAEKVREWIREPEKLAQRGEKTRELFDRFFSKEKMKEMLSNILSKASGENF</sequence>
<evidence type="ECO:0000259" key="1">
    <source>
        <dbReference type="Pfam" id="PF00534"/>
    </source>
</evidence>
<dbReference type="Proteomes" id="UP000001933">
    <property type="component" value="Chromosome"/>
</dbReference>
<dbReference type="eggNOG" id="COG0438">
    <property type="taxonomic scope" value="Bacteria"/>
</dbReference>
<accession>Q2LRM8</accession>
<name>Q2LRM8_SYNAS</name>
<reference evidence="3 4" key="1">
    <citation type="journal article" date="2007" name="Proc. Natl. Acad. Sci. U.S.A.">
        <title>The genome of Syntrophus aciditrophicus: life at the thermodynamic limit of microbial growth.</title>
        <authorList>
            <person name="McInerney M.J."/>
            <person name="Rohlin L."/>
            <person name="Mouttaki H."/>
            <person name="Kim U."/>
            <person name="Krupp R.S."/>
            <person name="Rios-Hernandez L."/>
            <person name="Sieber J."/>
            <person name="Struchtemeyer C.G."/>
            <person name="Bhattacharyya A."/>
            <person name="Campbell J.W."/>
            <person name="Gunsalus R.P."/>
        </authorList>
    </citation>
    <scope>NUCLEOTIDE SEQUENCE [LARGE SCALE GENOMIC DNA]</scope>
    <source>
        <strain evidence="3 4">SB</strain>
    </source>
</reference>
<feature type="domain" description="Glycosyl transferase family 1" evidence="1">
    <location>
        <begin position="193"/>
        <end position="353"/>
    </location>
</feature>
<dbReference type="STRING" id="56780.SYN_00131"/>
<evidence type="ECO:0000313" key="3">
    <source>
        <dbReference type="EMBL" id="ABC76736.1"/>
    </source>
</evidence>
<dbReference type="EC" id="2.4.1.-" evidence="3"/>
<feature type="domain" description="Glycosyltransferase subfamily 4-like N-terminal" evidence="2">
    <location>
        <begin position="77"/>
        <end position="174"/>
    </location>
</feature>
<dbReference type="InterPro" id="IPR001296">
    <property type="entry name" value="Glyco_trans_1"/>
</dbReference>
<evidence type="ECO:0000259" key="2">
    <source>
        <dbReference type="Pfam" id="PF13579"/>
    </source>
</evidence>
<organism evidence="3 4">
    <name type="scientific">Syntrophus aciditrophicus (strain SB)</name>
    <dbReference type="NCBI Taxonomy" id="56780"/>
    <lineage>
        <taxon>Bacteria</taxon>
        <taxon>Pseudomonadati</taxon>
        <taxon>Thermodesulfobacteriota</taxon>
        <taxon>Syntrophia</taxon>
        <taxon>Syntrophales</taxon>
        <taxon>Syntrophaceae</taxon>
        <taxon>Syntrophus</taxon>
    </lineage>
</organism>
<dbReference type="HOGENOM" id="CLU_041762_0_1_7"/>
<dbReference type="SUPFAM" id="SSF53756">
    <property type="entry name" value="UDP-Glycosyltransferase/glycogen phosphorylase"/>
    <property type="match status" value="1"/>
</dbReference>
<keyword evidence="4" id="KW-1185">Reference proteome</keyword>